<evidence type="ECO:0000256" key="4">
    <source>
        <dbReference type="ARBA" id="ARBA00022989"/>
    </source>
</evidence>
<comment type="subcellular location">
    <subcellularLocation>
        <location evidence="1">Cell membrane</location>
        <topology evidence="1">Multi-pass membrane protein</topology>
    </subcellularLocation>
</comment>
<feature type="transmembrane region" description="Helical" evidence="7">
    <location>
        <begin position="308"/>
        <end position="330"/>
    </location>
</feature>
<gene>
    <name evidence="8" type="primary">yihY</name>
    <name evidence="8" type="ORF">NCTC11807_01126</name>
</gene>
<dbReference type="EMBL" id="UHDZ01000001">
    <property type="protein sequence ID" value="SUM70297.1"/>
    <property type="molecule type" value="Genomic_DNA"/>
</dbReference>
<feature type="compositionally biased region" description="Basic residues" evidence="6">
    <location>
        <begin position="22"/>
        <end position="31"/>
    </location>
</feature>
<keyword evidence="5 7" id="KW-0472">Membrane</keyword>
<sequence length="418" mass="47540">MSKQEKTTSKYLNSVVKEQEKHKSKKHHKKDKQIDVDRTYIEPQEFQSKAPKKKNQVFFVSRLNKPAKYTKDSNFFSYLIYRIGKDDAAGLAAQMTYHFVLALFPMLIFLLTLLGQFINVSAAQINQKVNQYITDGSIAHTISKIIEGISKNSSGGILSIGLILAIWSASNGMSAIINSFNVAYDVEDARNGIVLKLLSVLYTLVLGAVFVVAVVLITLGPVINKFLFGPLGLDQQIEWIFNVVRIVIPLIIIFIIYTVLYSVAPYVKTKLRSVLPGALFTSVIWLLGSFLFSWYISNFSNYNKTYGSLASIIILILWLYITSFIIIIGAEINAIIHQRKVINGHTPEEAAIQHDDHNQNHYNEDLTYEYNNNAPTGQNENYYIDEKANQRHSEDSKPIKDKIVHKFKHHYKNNKRKS</sequence>
<keyword evidence="3 7" id="KW-0812">Transmembrane</keyword>
<evidence type="ECO:0000256" key="1">
    <source>
        <dbReference type="ARBA" id="ARBA00004651"/>
    </source>
</evidence>
<feature type="region of interest" description="Disordered" evidence="6">
    <location>
        <begin position="1"/>
        <end position="36"/>
    </location>
</feature>
<dbReference type="PANTHER" id="PTHR30213:SF0">
    <property type="entry name" value="UPF0761 MEMBRANE PROTEIN YIHY"/>
    <property type="match status" value="1"/>
</dbReference>
<feature type="transmembrane region" description="Helical" evidence="7">
    <location>
        <begin position="157"/>
        <end position="181"/>
    </location>
</feature>
<dbReference type="NCBIfam" id="TIGR00765">
    <property type="entry name" value="yihY_not_rbn"/>
    <property type="match status" value="1"/>
</dbReference>
<keyword evidence="2" id="KW-1003">Cell membrane</keyword>
<dbReference type="Proteomes" id="UP000255425">
    <property type="component" value="Unassembled WGS sequence"/>
</dbReference>
<feature type="transmembrane region" description="Helical" evidence="7">
    <location>
        <begin position="193"/>
        <end position="219"/>
    </location>
</feature>
<dbReference type="GeneID" id="63936813"/>
<reference evidence="8 9" key="1">
    <citation type="submission" date="2018-06" db="EMBL/GenBank/DDBJ databases">
        <authorList>
            <consortium name="Pathogen Informatics"/>
            <person name="Doyle S."/>
        </authorList>
    </citation>
    <scope>NUCLEOTIDE SEQUENCE [LARGE SCALE GENOMIC DNA]</scope>
    <source>
        <strain evidence="8 9">NCTC11807</strain>
    </source>
</reference>
<name>A0A380H510_9STAP</name>
<dbReference type="InterPro" id="IPR017039">
    <property type="entry name" value="Virul_fac_BrkB"/>
</dbReference>
<evidence type="ECO:0000313" key="8">
    <source>
        <dbReference type="EMBL" id="SUM70297.1"/>
    </source>
</evidence>
<organism evidence="8 9">
    <name type="scientific">Staphylococcus saccharolyticus</name>
    <dbReference type="NCBI Taxonomy" id="33028"/>
    <lineage>
        <taxon>Bacteria</taxon>
        <taxon>Bacillati</taxon>
        <taxon>Bacillota</taxon>
        <taxon>Bacilli</taxon>
        <taxon>Bacillales</taxon>
        <taxon>Staphylococcaceae</taxon>
        <taxon>Staphylococcus</taxon>
    </lineage>
</organism>
<evidence type="ECO:0000313" key="9">
    <source>
        <dbReference type="Proteomes" id="UP000255425"/>
    </source>
</evidence>
<proteinExistence type="predicted"/>
<feature type="transmembrane region" description="Helical" evidence="7">
    <location>
        <begin position="274"/>
        <end position="296"/>
    </location>
</feature>
<dbReference type="PANTHER" id="PTHR30213">
    <property type="entry name" value="INNER MEMBRANE PROTEIN YHJD"/>
    <property type="match status" value="1"/>
</dbReference>
<evidence type="ECO:0000256" key="6">
    <source>
        <dbReference type="SAM" id="MobiDB-lite"/>
    </source>
</evidence>
<dbReference type="GO" id="GO:0005886">
    <property type="term" value="C:plasma membrane"/>
    <property type="evidence" value="ECO:0007669"/>
    <property type="project" value="UniProtKB-SubCell"/>
</dbReference>
<keyword evidence="9" id="KW-1185">Reference proteome</keyword>
<evidence type="ECO:0000256" key="2">
    <source>
        <dbReference type="ARBA" id="ARBA00022475"/>
    </source>
</evidence>
<dbReference type="RefSeq" id="WP_115313033.1">
    <property type="nucleotide sequence ID" value="NZ_CP066042.1"/>
</dbReference>
<evidence type="ECO:0000256" key="5">
    <source>
        <dbReference type="ARBA" id="ARBA00023136"/>
    </source>
</evidence>
<dbReference type="AlphaFoldDB" id="A0A380H510"/>
<keyword evidence="4 7" id="KW-1133">Transmembrane helix</keyword>
<protein>
    <submittedName>
        <fullName evidence="8">Transporter</fullName>
    </submittedName>
</protein>
<feature type="transmembrane region" description="Helical" evidence="7">
    <location>
        <begin position="99"/>
        <end position="118"/>
    </location>
</feature>
<evidence type="ECO:0000256" key="3">
    <source>
        <dbReference type="ARBA" id="ARBA00022692"/>
    </source>
</evidence>
<feature type="transmembrane region" description="Helical" evidence="7">
    <location>
        <begin position="239"/>
        <end position="262"/>
    </location>
</feature>
<dbReference type="Pfam" id="PF03631">
    <property type="entry name" value="Virul_fac_BrkB"/>
    <property type="match status" value="1"/>
</dbReference>
<evidence type="ECO:0000256" key="7">
    <source>
        <dbReference type="SAM" id="Phobius"/>
    </source>
</evidence>
<accession>A0A380H510</accession>